<organism evidence="1">
    <name type="scientific">Sphingobacterium sp. (strain 21)</name>
    <dbReference type="NCBI Taxonomy" id="743722"/>
    <lineage>
        <taxon>Bacteria</taxon>
        <taxon>Pseudomonadati</taxon>
        <taxon>Bacteroidota</taxon>
        <taxon>Sphingobacteriia</taxon>
        <taxon>Sphingobacteriales</taxon>
        <taxon>Sphingobacteriaceae</taxon>
        <taxon>Sphingobacterium</taxon>
    </lineage>
</organism>
<accession>F4CFI5</accession>
<dbReference type="KEGG" id="shg:Sph21_2588"/>
<evidence type="ECO:0000313" key="1">
    <source>
        <dbReference type="EMBL" id="ADZ79138.1"/>
    </source>
</evidence>
<dbReference type="HOGENOM" id="CLU_185399_0_0_10"/>
<protein>
    <submittedName>
        <fullName evidence="1">Uncharacterized protein</fullName>
    </submittedName>
</protein>
<reference evidence="1" key="1">
    <citation type="submission" date="2011-03" db="EMBL/GenBank/DDBJ databases">
        <title>Complete sequence of Sphingobacterium sp. 21.</title>
        <authorList>
            <consortium name="US DOE Joint Genome Institute"/>
            <person name="Lucas S."/>
            <person name="Copeland A."/>
            <person name="Lapidus A."/>
            <person name="Cheng J.-F."/>
            <person name="Goodwin L."/>
            <person name="Pitluck S."/>
            <person name="Davenport K."/>
            <person name="Detter J.C."/>
            <person name="Han C."/>
            <person name="Tapia R."/>
            <person name="Land M."/>
            <person name="Hauser L."/>
            <person name="Kyrpides N."/>
            <person name="Ivanova N."/>
            <person name="Ovchinnikova G."/>
            <person name="Pagani I."/>
            <person name="Siebers A.K."/>
            <person name="Allgaier M."/>
            <person name="Thelen M.P."/>
            <person name="Hugenholtz P."/>
            <person name="Woyke T."/>
        </authorList>
    </citation>
    <scope>NUCLEOTIDE SEQUENCE</scope>
    <source>
        <strain evidence="1">21</strain>
    </source>
</reference>
<dbReference type="EMBL" id="CP002584">
    <property type="protein sequence ID" value="ADZ79138.1"/>
    <property type="molecule type" value="Genomic_DNA"/>
</dbReference>
<sequence length="87" mass="10545">MQLSCKITKQYLHLQLNCIKMIPQDFEAWHYCITKMCGIPLCADFAKRRLAIYKQDKHPETIEFIRLYGLDHYRKIVSWLEIVEKQR</sequence>
<dbReference type="STRING" id="743722.Sph21_2588"/>
<proteinExistence type="predicted"/>
<gene>
    <name evidence="1" type="ordered locus">Sph21_2588</name>
</gene>
<dbReference type="AlphaFoldDB" id="F4CFI5"/>
<name>F4CFI5_SPHS2</name>
<dbReference type="PATRIC" id="fig|743722.3.peg.2775"/>